<proteinExistence type="predicted"/>
<dbReference type="EMBL" id="AIMT01000026">
    <property type="protein sequence ID" value="EIA64906.1"/>
    <property type="molecule type" value="Genomic_DNA"/>
</dbReference>
<sequence>MEVGVTGIVKYNNLLDSKQASIQAGKDININTQSQDNARQINNSGKILAQGNIVSFGNIDNKSLSKEISVGEILEQIRVNGFFAKEYLGSWNTNSTYYFVDHESLLDALKYFSTTQAKNHQRESAWNALKDAAAKNSALNQYFSLLFGSDYASKRFVPDQKEWNLDAKIVFKAKSEAVIASKGKLDLNAKEYNQDLVSSLDKNFALLDSDLKKATNSQDLILNSIPDLINSGLFTLENKTNDNITYEYTTNTSIIDESKYFGFLSILNQFKNKNFNEFIVIGDPFLKISLLTQCMQTHYNPILN</sequence>
<organism evidence="1 2">
    <name type="scientific">Campylobacter coli 80352</name>
    <dbReference type="NCBI Taxonomy" id="887288"/>
    <lineage>
        <taxon>Bacteria</taxon>
        <taxon>Pseudomonadati</taxon>
        <taxon>Campylobacterota</taxon>
        <taxon>Epsilonproteobacteria</taxon>
        <taxon>Campylobacterales</taxon>
        <taxon>Campylobacteraceae</taxon>
        <taxon>Campylobacter</taxon>
    </lineage>
</organism>
<comment type="caution">
    <text evidence="1">The sequence shown here is derived from an EMBL/GenBank/DDBJ whole genome shotgun (WGS) entry which is preliminary data.</text>
</comment>
<evidence type="ECO:0000313" key="2">
    <source>
        <dbReference type="Proteomes" id="UP000005511"/>
    </source>
</evidence>
<protein>
    <submittedName>
        <fullName evidence="1">Hemagglutination activity domain-containing protein</fullName>
    </submittedName>
</protein>
<reference evidence="1 2" key="1">
    <citation type="submission" date="2010-09" db="EMBL/GenBank/DDBJ databases">
        <authorList>
            <person name="Richards V."/>
            <person name="Lefebure T."/>
            <person name="Suzuki H."/>
            <person name="Pavinski Bitar P."/>
            <person name="Stanhope M."/>
        </authorList>
    </citation>
    <scope>NUCLEOTIDE SEQUENCE [LARGE SCALE GENOMIC DNA]</scope>
    <source>
        <strain evidence="1 2">80352</strain>
    </source>
</reference>
<name>A0ABP2NSK9_CAMCO</name>
<accession>A0ABP2NSK9</accession>
<gene>
    <name evidence="1" type="ORF">cco14_03392</name>
</gene>
<dbReference type="Proteomes" id="UP000005511">
    <property type="component" value="Unassembled WGS sequence"/>
</dbReference>
<keyword evidence="2" id="KW-1185">Reference proteome</keyword>
<evidence type="ECO:0000313" key="1">
    <source>
        <dbReference type="EMBL" id="EIA64906.1"/>
    </source>
</evidence>